<dbReference type="CDD" id="cd19364">
    <property type="entry name" value="TenA_C_BsTenA-like"/>
    <property type="match status" value="1"/>
</dbReference>
<evidence type="ECO:0000313" key="12">
    <source>
        <dbReference type="Proteomes" id="UP000195412"/>
    </source>
</evidence>
<dbReference type="NCBIfam" id="TIGR04306">
    <property type="entry name" value="salvage_TenA"/>
    <property type="match status" value="1"/>
</dbReference>
<dbReference type="RefSeq" id="WP_087742347.1">
    <property type="nucleotide sequence ID" value="NZ_LT854705.1"/>
</dbReference>
<reference evidence="12" key="1">
    <citation type="submission" date="2017-05" db="EMBL/GenBank/DDBJ databases">
        <authorList>
            <person name="Papadimitriou K."/>
        </authorList>
    </citation>
    <scope>NUCLEOTIDE SEQUENCE [LARGE SCALE GENOMIC DNA]</scope>
    <source>
        <strain evidence="12">ACA-DC 3411</strain>
    </source>
</reference>
<comment type="pathway">
    <text evidence="2 9">Cofactor biosynthesis; thiamine diphosphate biosynthesis.</text>
</comment>
<comment type="subunit">
    <text evidence="4">Homotetramer.</text>
</comment>
<dbReference type="UniPathway" id="UPA00060"/>
<comment type="function">
    <text evidence="9">Catalyzes an amino-pyrimidine hydrolysis reaction at the C5' of the pyrimidine moiety of thiamine compounds, a reaction that is part of a thiamine salvage pathway.</text>
</comment>
<keyword evidence="7 9" id="KW-0784">Thiamine biosynthesis</keyword>
<dbReference type="GO" id="GO:0050334">
    <property type="term" value="F:thiaminase activity"/>
    <property type="evidence" value="ECO:0007669"/>
    <property type="project" value="UniProtKB-EC"/>
</dbReference>
<evidence type="ECO:0000256" key="7">
    <source>
        <dbReference type="ARBA" id="ARBA00022977"/>
    </source>
</evidence>
<evidence type="ECO:0000259" key="10">
    <source>
        <dbReference type="Pfam" id="PF03070"/>
    </source>
</evidence>
<dbReference type="KEGG" id="lzy:LZ3411_1838"/>
<dbReference type="InterPro" id="IPR016084">
    <property type="entry name" value="Haem_Oase-like_multi-hlx"/>
</dbReference>
<sequence>MFTDDAHTATLASWNASKHHPFIQALQAGTLPLSTFRYYLIQDHYYLQAFAKVHELAAQQTTDAVAAAQLRAGAQSLEDGEVANRQTFYRELDITPAEIAATPVAPTNYAYTSHLYRMLVTAGTPGAIAGLLPCYWLYAEIGAELARTGSPVPIYQTWIDTYTANDYTDAMTAQLALTNRVATPENMSALLAAFQKSSWYECHFWQMALDHETWQL</sequence>
<comment type="catalytic activity">
    <reaction evidence="8 9">
        <text>thiamine + H2O = 5-(2-hydroxyethyl)-4-methylthiazole + 4-amino-5-hydroxymethyl-2-methylpyrimidine + H(+)</text>
        <dbReference type="Rhea" id="RHEA:17509"/>
        <dbReference type="ChEBI" id="CHEBI:15377"/>
        <dbReference type="ChEBI" id="CHEBI:15378"/>
        <dbReference type="ChEBI" id="CHEBI:16892"/>
        <dbReference type="ChEBI" id="CHEBI:17957"/>
        <dbReference type="ChEBI" id="CHEBI:18385"/>
        <dbReference type="EC" id="3.5.99.2"/>
    </reaction>
</comment>
<gene>
    <name evidence="11" type="ORF">LZ3411_1838</name>
</gene>
<comment type="catalytic activity">
    <reaction evidence="1 9">
        <text>4-amino-5-aminomethyl-2-methylpyrimidine + H2O = 4-amino-5-hydroxymethyl-2-methylpyrimidine + NH4(+)</text>
        <dbReference type="Rhea" id="RHEA:31799"/>
        <dbReference type="ChEBI" id="CHEBI:15377"/>
        <dbReference type="ChEBI" id="CHEBI:16892"/>
        <dbReference type="ChEBI" id="CHEBI:28938"/>
        <dbReference type="ChEBI" id="CHEBI:63416"/>
        <dbReference type="EC" id="3.5.99.2"/>
    </reaction>
</comment>
<keyword evidence="9 11" id="KW-0378">Hydrolase</keyword>
<dbReference type="InterPro" id="IPR050967">
    <property type="entry name" value="Thiamine_Salvage_TenA"/>
</dbReference>
<dbReference type="GO" id="GO:0005829">
    <property type="term" value="C:cytosol"/>
    <property type="evidence" value="ECO:0007669"/>
    <property type="project" value="TreeGrafter"/>
</dbReference>
<accession>A0A1Y6JY95</accession>
<organism evidence="11 12">
    <name type="scientific">Levilactobacillus zymae</name>
    <dbReference type="NCBI Taxonomy" id="267363"/>
    <lineage>
        <taxon>Bacteria</taxon>
        <taxon>Bacillati</taxon>
        <taxon>Bacillota</taxon>
        <taxon>Bacilli</taxon>
        <taxon>Lactobacillales</taxon>
        <taxon>Lactobacillaceae</taxon>
        <taxon>Levilactobacillus</taxon>
    </lineage>
</organism>
<dbReference type="PANTHER" id="PTHR43198:SF2">
    <property type="entry name" value="SI:CH1073-67J19.1-RELATED"/>
    <property type="match status" value="1"/>
</dbReference>
<proteinExistence type="inferred from homology"/>
<comment type="similarity">
    <text evidence="3 9">Belongs to the TenA family.</text>
</comment>
<dbReference type="EMBL" id="LT854705">
    <property type="protein sequence ID" value="SMS14888.1"/>
    <property type="molecule type" value="Genomic_DNA"/>
</dbReference>
<dbReference type="EC" id="3.5.99.2" evidence="5 9"/>
<dbReference type="PANTHER" id="PTHR43198">
    <property type="entry name" value="BIFUNCTIONAL TH2 PROTEIN"/>
    <property type="match status" value="1"/>
</dbReference>
<evidence type="ECO:0000256" key="9">
    <source>
        <dbReference type="RuleBase" id="RU363093"/>
    </source>
</evidence>
<evidence type="ECO:0000256" key="4">
    <source>
        <dbReference type="ARBA" id="ARBA00011881"/>
    </source>
</evidence>
<dbReference type="Pfam" id="PF03070">
    <property type="entry name" value="TENA_THI-4"/>
    <property type="match status" value="1"/>
</dbReference>
<dbReference type="Proteomes" id="UP000195412">
    <property type="component" value="Chromosome I"/>
</dbReference>
<evidence type="ECO:0000256" key="3">
    <source>
        <dbReference type="ARBA" id="ARBA00010264"/>
    </source>
</evidence>
<dbReference type="InterPro" id="IPR027574">
    <property type="entry name" value="Thiaminase_II"/>
</dbReference>
<dbReference type="GO" id="GO:0009228">
    <property type="term" value="P:thiamine biosynthetic process"/>
    <property type="evidence" value="ECO:0007669"/>
    <property type="project" value="UniProtKB-KW"/>
</dbReference>
<evidence type="ECO:0000256" key="1">
    <source>
        <dbReference type="ARBA" id="ARBA00001881"/>
    </source>
</evidence>
<evidence type="ECO:0000256" key="2">
    <source>
        <dbReference type="ARBA" id="ARBA00004948"/>
    </source>
</evidence>
<dbReference type="GO" id="GO:0009229">
    <property type="term" value="P:thiamine diphosphate biosynthetic process"/>
    <property type="evidence" value="ECO:0007669"/>
    <property type="project" value="UniProtKB-UniPathway"/>
</dbReference>
<evidence type="ECO:0000256" key="6">
    <source>
        <dbReference type="ARBA" id="ARBA00013647"/>
    </source>
</evidence>
<dbReference type="SUPFAM" id="SSF48613">
    <property type="entry name" value="Heme oxygenase-like"/>
    <property type="match status" value="1"/>
</dbReference>
<dbReference type="AlphaFoldDB" id="A0A1Y6JY95"/>
<evidence type="ECO:0000256" key="8">
    <source>
        <dbReference type="ARBA" id="ARBA00048337"/>
    </source>
</evidence>
<feature type="domain" description="Thiaminase-2/PQQC" evidence="10">
    <location>
        <begin position="13"/>
        <end position="210"/>
    </location>
</feature>
<evidence type="ECO:0000256" key="5">
    <source>
        <dbReference type="ARBA" id="ARBA00012684"/>
    </source>
</evidence>
<dbReference type="Gene3D" id="1.20.910.10">
    <property type="entry name" value="Heme oxygenase-like"/>
    <property type="match status" value="1"/>
</dbReference>
<evidence type="ECO:0000313" key="11">
    <source>
        <dbReference type="EMBL" id="SMS14888.1"/>
    </source>
</evidence>
<protein>
    <recommendedName>
        <fullName evidence="6 9">Aminopyrimidine aminohydrolase</fullName>
        <ecNumber evidence="5 9">3.5.99.2</ecNumber>
    </recommendedName>
</protein>
<dbReference type="InterPro" id="IPR004305">
    <property type="entry name" value="Thiaminase-2/PQQC"/>
</dbReference>
<name>A0A1Y6JY95_9LACO</name>